<dbReference type="EMBL" id="LT629740">
    <property type="protein sequence ID" value="SDS34488.1"/>
    <property type="molecule type" value="Genomic_DNA"/>
</dbReference>
<protein>
    <submittedName>
        <fullName evidence="2">Ectoine hydroxylase-related dioxygenase, phytanoyl-CoA dioxygenase (PhyH) family</fullName>
    </submittedName>
</protein>
<dbReference type="GO" id="GO:0016706">
    <property type="term" value="F:2-oxoglutarate-dependent dioxygenase activity"/>
    <property type="evidence" value="ECO:0007669"/>
    <property type="project" value="UniProtKB-ARBA"/>
</dbReference>
<dbReference type="GO" id="GO:0005506">
    <property type="term" value="F:iron ion binding"/>
    <property type="evidence" value="ECO:0007669"/>
    <property type="project" value="UniProtKB-ARBA"/>
</dbReference>
<keyword evidence="2" id="KW-0223">Dioxygenase</keyword>
<dbReference type="PANTHER" id="PTHR20883">
    <property type="entry name" value="PHYTANOYL-COA DIOXYGENASE DOMAIN CONTAINING 1"/>
    <property type="match status" value="1"/>
</dbReference>
<keyword evidence="3" id="KW-1185">Reference proteome</keyword>
<dbReference type="Proteomes" id="UP000199679">
    <property type="component" value="Chromosome I"/>
</dbReference>
<gene>
    <name evidence="2" type="ORF">SAMN05216490_0985</name>
</gene>
<evidence type="ECO:0000256" key="1">
    <source>
        <dbReference type="ARBA" id="ARBA00001954"/>
    </source>
</evidence>
<dbReference type="Gene3D" id="2.60.120.620">
    <property type="entry name" value="q2cbj1_9rhob like domain"/>
    <property type="match status" value="1"/>
</dbReference>
<dbReference type="Pfam" id="PF05721">
    <property type="entry name" value="PhyH"/>
    <property type="match status" value="1"/>
</dbReference>
<dbReference type="AlphaFoldDB" id="A0A1H1RFK5"/>
<evidence type="ECO:0000313" key="3">
    <source>
        <dbReference type="Proteomes" id="UP000199679"/>
    </source>
</evidence>
<evidence type="ECO:0000313" key="2">
    <source>
        <dbReference type="EMBL" id="SDS34488.1"/>
    </source>
</evidence>
<keyword evidence="2" id="KW-0560">Oxidoreductase</keyword>
<proteinExistence type="predicted"/>
<dbReference type="PANTHER" id="PTHR20883:SF48">
    <property type="entry name" value="ECTOINE DIOXYGENASE"/>
    <property type="match status" value="1"/>
</dbReference>
<name>A0A1H1RFK5_MUCMA</name>
<dbReference type="STRING" id="652787.SAMN05216490_0985"/>
<organism evidence="2 3">
    <name type="scientific">Mucilaginibacter mallensis</name>
    <dbReference type="NCBI Taxonomy" id="652787"/>
    <lineage>
        <taxon>Bacteria</taxon>
        <taxon>Pseudomonadati</taxon>
        <taxon>Bacteroidota</taxon>
        <taxon>Sphingobacteriia</taxon>
        <taxon>Sphingobacteriales</taxon>
        <taxon>Sphingobacteriaceae</taxon>
        <taxon>Mucilaginibacter</taxon>
    </lineage>
</organism>
<sequence>MIVMNFEYAYIKGAKVSPGNISFYKEYGYLVAEQLLTDDEINELRIETAEIFRGSRGHVEGMVDPGDLTNDEILKKYVAIHFPHKISEVIKAYLNHERVIDVLTKIVSPNVKCMQSMLFVKAPGKAGQAWHQDEYYIPTRDKSLIGVWIAIDNATIDNGCLWLIPGSNKLGYIMKRVPNSNDEYADVDTVDVSGFAKENIIPVEVKKGSVVFFNGYTLHSSLKNKTTDSFRTALVNHYMSAESMLPWDQDGKFEPTEDLRDIMIVSGEDPYAYKGISDMNKPYLRPETLKIKTEL</sequence>
<reference evidence="2 3" key="1">
    <citation type="submission" date="2016-10" db="EMBL/GenBank/DDBJ databases">
        <authorList>
            <person name="de Groot N.N."/>
        </authorList>
    </citation>
    <scope>NUCLEOTIDE SEQUENCE [LARGE SCALE GENOMIC DNA]</scope>
    <source>
        <strain evidence="2 3">MP1X4</strain>
    </source>
</reference>
<dbReference type="InterPro" id="IPR008775">
    <property type="entry name" value="Phytyl_CoA_dOase-like"/>
</dbReference>
<accession>A0A1H1RFK5</accession>
<dbReference type="SUPFAM" id="SSF51197">
    <property type="entry name" value="Clavaminate synthase-like"/>
    <property type="match status" value="1"/>
</dbReference>
<comment type="cofactor">
    <cofactor evidence="1">
        <name>Fe(2+)</name>
        <dbReference type="ChEBI" id="CHEBI:29033"/>
    </cofactor>
</comment>